<dbReference type="InterPro" id="IPR050235">
    <property type="entry name" value="CK1_Ser-Thr_kinase"/>
</dbReference>
<dbReference type="Gene3D" id="1.10.510.10">
    <property type="entry name" value="Transferase(Phosphotransferase) domain 1"/>
    <property type="match status" value="1"/>
</dbReference>
<keyword evidence="3" id="KW-0808">Transferase</keyword>
<keyword evidence="3" id="KW-0418">Kinase</keyword>
<comment type="caution">
    <text evidence="3">The sequence shown here is derived from an EMBL/GenBank/DDBJ whole genome shotgun (WGS) entry which is preliminary data.</text>
</comment>
<dbReference type="InterPro" id="IPR000719">
    <property type="entry name" value="Prot_kinase_dom"/>
</dbReference>
<sequence>MPKEVTKTAKEEEKTKEMTAEKKTEKTQENTKEITAEKKSEKTKEMTAEKKSEKTKEMTAEKKTEKTKEMTAKSSEDEAKHRNFSRPNIKEILDCDDEIKSQAVDEEKHLKKMKNAKVEHLPLELDARPQFTLFGENIPLIDRDVLDEIEAVSLKTVLKNGDVVESKLPNFWNRTYTVKSVLKSSRNAYIVADMKHEDRMYFMKLEKPKIPVHCSSIKNELKFHQESCKTKEKFREHFLHMIGHGIVPNEYRFIVTHLGSYNLCDLRRKMGNAPEIAEFSTQDAVRLCMQTLQSIHDIHLCRYLHRDIQPKNFVVGTASSDKNLVYMVNFGLAFKYCKKNKAKTSMLPKFPYLSLRFQARAFHSGSEYTRLCDLESWLYMCFWFFDSKCLPWDEFAEHGGPERRIFNFKELLFDGMFDKIIIARKRCSKAKFLLALRDKLYRDFLSTTKPEGLVIDYPTYAQAILSITEEVNMDWDAPFEWQEMLERKYWYKCAKPTLYQNVK</sequence>
<dbReference type="GO" id="GO:0004672">
    <property type="term" value="F:protein kinase activity"/>
    <property type="evidence" value="ECO:0007669"/>
    <property type="project" value="InterPro"/>
</dbReference>
<dbReference type="PANTHER" id="PTHR11909">
    <property type="entry name" value="CASEIN KINASE-RELATED"/>
    <property type="match status" value="1"/>
</dbReference>
<evidence type="ECO:0000313" key="3">
    <source>
        <dbReference type="EMBL" id="KAI1697920.1"/>
    </source>
</evidence>
<gene>
    <name evidence="3" type="ORF">DdX_18195</name>
</gene>
<dbReference type="SUPFAM" id="SSF56112">
    <property type="entry name" value="Protein kinase-like (PK-like)"/>
    <property type="match status" value="1"/>
</dbReference>
<dbReference type="GO" id="GO:0005524">
    <property type="term" value="F:ATP binding"/>
    <property type="evidence" value="ECO:0007669"/>
    <property type="project" value="InterPro"/>
</dbReference>
<dbReference type="AlphaFoldDB" id="A0AAD4MK46"/>
<name>A0AAD4MK46_9BILA</name>
<feature type="region of interest" description="Disordered" evidence="1">
    <location>
        <begin position="1"/>
        <end position="81"/>
    </location>
</feature>
<dbReference type="EMBL" id="JAKKPZ010000243">
    <property type="protein sequence ID" value="KAI1697920.1"/>
    <property type="molecule type" value="Genomic_DNA"/>
</dbReference>
<reference evidence="3" key="1">
    <citation type="submission" date="2022-01" db="EMBL/GenBank/DDBJ databases">
        <title>Genome Sequence Resource for Two Populations of Ditylenchus destructor, the Migratory Endoparasitic Phytonematode.</title>
        <authorList>
            <person name="Zhang H."/>
            <person name="Lin R."/>
            <person name="Xie B."/>
        </authorList>
    </citation>
    <scope>NUCLEOTIDE SEQUENCE</scope>
    <source>
        <strain evidence="3">BazhouSP</strain>
    </source>
</reference>
<evidence type="ECO:0000259" key="2">
    <source>
        <dbReference type="PROSITE" id="PS50011"/>
    </source>
</evidence>
<protein>
    <submittedName>
        <fullName evidence="3">Protein kinase domain-containing protein</fullName>
    </submittedName>
</protein>
<organism evidence="3 4">
    <name type="scientific">Ditylenchus destructor</name>
    <dbReference type="NCBI Taxonomy" id="166010"/>
    <lineage>
        <taxon>Eukaryota</taxon>
        <taxon>Metazoa</taxon>
        <taxon>Ecdysozoa</taxon>
        <taxon>Nematoda</taxon>
        <taxon>Chromadorea</taxon>
        <taxon>Rhabditida</taxon>
        <taxon>Tylenchina</taxon>
        <taxon>Tylenchomorpha</taxon>
        <taxon>Sphaerularioidea</taxon>
        <taxon>Anguinidae</taxon>
        <taxon>Anguininae</taxon>
        <taxon>Ditylenchus</taxon>
    </lineage>
</organism>
<evidence type="ECO:0000313" key="4">
    <source>
        <dbReference type="Proteomes" id="UP001201812"/>
    </source>
</evidence>
<dbReference type="InterPro" id="IPR011009">
    <property type="entry name" value="Kinase-like_dom_sf"/>
</dbReference>
<evidence type="ECO:0000256" key="1">
    <source>
        <dbReference type="SAM" id="MobiDB-lite"/>
    </source>
</evidence>
<keyword evidence="4" id="KW-1185">Reference proteome</keyword>
<dbReference type="PROSITE" id="PS50011">
    <property type="entry name" value="PROTEIN_KINASE_DOM"/>
    <property type="match status" value="1"/>
</dbReference>
<proteinExistence type="predicted"/>
<feature type="domain" description="Protein kinase" evidence="2">
    <location>
        <begin position="176"/>
        <end position="503"/>
    </location>
</feature>
<accession>A0AAD4MK46</accession>
<dbReference type="Proteomes" id="UP001201812">
    <property type="component" value="Unassembled WGS sequence"/>
</dbReference>